<dbReference type="EMBL" id="QWEG01000044">
    <property type="protein sequence ID" value="RHW30290.1"/>
    <property type="molecule type" value="Genomic_DNA"/>
</dbReference>
<sequence>MLRLLLILEFVPYVGETDYIGVQIASQDHYIVSRAAKASMQGLLSIEWNSGMVPSLKSLL</sequence>
<reference evidence="1 2" key="1">
    <citation type="journal article" date="2017" name="Int. J. Syst. Evol. Microbiol.">
        <title>Bacillus notoginsengisoli sp. nov., a novel bacterium isolated from the rhizosphere of Panax notoginseng.</title>
        <authorList>
            <person name="Zhang M.Y."/>
            <person name="Cheng J."/>
            <person name="Cai Y."/>
            <person name="Zhang T.Y."/>
            <person name="Wu Y.Y."/>
            <person name="Manikprabhu D."/>
            <person name="Li W.J."/>
            <person name="Zhang Y.X."/>
        </authorList>
    </citation>
    <scope>NUCLEOTIDE SEQUENCE [LARGE SCALE GENOMIC DNA]</scope>
    <source>
        <strain evidence="1 2">JCM 30743</strain>
    </source>
</reference>
<dbReference type="Proteomes" id="UP000284416">
    <property type="component" value="Unassembled WGS sequence"/>
</dbReference>
<gene>
    <name evidence="1" type="ORF">D1B31_23775</name>
</gene>
<evidence type="ECO:0000313" key="1">
    <source>
        <dbReference type="EMBL" id="RHW30290.1"/>
    </source>
</evidence>
<name>A0A417YC71_9BACI</name>
<organism evidence="1 2">
    <name type="scientific">Neobacillus notoginsengisoli</name>
    <dbReference type="NCBI Taxonomy" id="1578198"/>
    <lineage>
        <taxon>Bacteria</taxon>
        <taxon>Bacillati</taxon>
        <taxon>Bacillota</taxon>
        <taxon>Bacilli</taxon>
        <taxon>Bacillales</taxon>
        <taxon>Bacillaceae</taxon>
        <taxon>Neobacillus</taxon>
    </lineage>
</organism>
<evidence type="ECO:0000313" key="2">
    <source>
        <dbReference type="Proteomes" id="UP000284416"/>
    </source>
</evidence>
<comment type="caution">
    <text evidence="1">The sequence shown here is derived from an EMBL/GenBank/DDBJ whole genome shotgun (WGS) entry which is preliminary data.</text>
</comment>
<protein>
    <submittedName>
        <fullName evidence="1">Uncharacterized protein</fullName>
    </submittedName>
</protein>
<accession>A0A417YC71</accession>
<proteinExistence type="predicted"/>
<dbReference type="AlphaFoldDB" id="A0A417YC71"/>
<keyword evidence="2" id="KW-1185">Reference proteome</keyword>